<keyword evidence="6 8" id="KW-0862">Zinc</keyword>
<protein>
    <recommendedName>
        <fullName evidence="10">Deacetylase sirtuin-type domain-containing protein</fullName>
    </recommendedName>
</protein>
<feature type="binding site" evidence="8">
    <location>
        <position position="240"/>
    </location>
    <ligand>
        <name>Zn(2+)</name>
        <dbReference type="ChEBI" id="CHEBI:29105"/>
    </ligand>
</feature>
<dbReference type="InterPro" id="IPR050134">
    <property type="entry name" value="NAD-dep_sirtuin_deacylases"/>
</dbReference>
<dbReference type="Proteomes" id="UP000235388">
    <property type="component" value="Unassembled WGS sequence"/>
</dbReference>
<dbReference type="InterPro" id="IPR029035">
    <property type="entry name" value="DHS-like_NAD/FAD-binding_dom"/>
</dbReference>
<evidence type="ECO:0000256" key="8">
    <source>
        <dbReference type="PROSITE-ProRule" id="PRU00236"/>
    </source>
</evidence>
<organism evidence="11 12">
    <name type="scientific">Puccinia coronata f. sp. avenae</name>
    <dbReference type="NCBI Taxonomy" id="200324"/>
    <lineage>
        <taxon>Eukaryota</taxon>
        <taxon>Fungi</taxon>
        <taxon>Dikarya</taxon>
        <taxon>Basidiomycota</taxon>
        <taxon>Pucciniomycotina</taxon>
        <taxon>Pucciniomycetes</taxon>
        <taxon>Pucciniales</taxon>
        <taxon>Pucciniaceae</taxon>
        <taxon>Puccinia</taxon>
    </lineage>
</organism>
<accession>A0A2N5SEC6</accession>
<keyword evidence="7" id="KW-0520">NAD</keyword>
<comment type="caution">
    <text evidence="11">The sequence shown here is derived from an EMBL/GenBank/DDBJ whole genome shotgun (WGS) entry which is preliminary data.</text>
</comment>
<dbReference type="Pfam" id="PF02146">
    <property type="entry name" value="SIR2"/>
    <property type="match status" value="2"/>
</dbReference>
<keyword evidence="12" id="KW-1185">Reference proteome</keyword>
<comment type="similarity">
    <text evidence="3">Belongs to the sirtuin family. Class I subfamily.</text>
</comment>
<dbReference type="OrthoDB" id="420264at2759"/>
<keyword evidence="4" id="KW-0808">Transferase</keyword>
<evidence type="ECO:0000259" key="10">
    <source>
        <dbReference type="PROSITE" id="PS50305"/>
    </source>
</evidence>
<dbReference type="GO" id="GO:0005634">
    <property type="term" value="C:nucleus"/>
    <property type="evidence" value="ECO:0007669"/>
    <property type="project" value="TreeGrafter"/>
</dbReference>
<keyword evidence="5 8" id="KW-0479">Metal-binding</keyword>
<dbReference type="SUPFAM" id="SSF52467">
    <property type="entry name" value="DHS-like NAD/FAD-binding domain"/>
    <property type="match status" value="2"/>
</dbReference>
<evidence type="ECO:0000256" key="7">
    <source>
        <dbReference type="ARBA" id="ARBA00023027"/>
    </source>
</evidence>
<evidence type="ECO:0000256" key="9">
    <source>
        <dbReference type="SAM" id="MobiDB-lite"/>
    </source>
</evidence>
<dbReference type="PANTHER" id="PTHR11085:SF6">
    <property type="entry name" value="NAD-DEPENDENT PROTEIN DEACETYLASE SIRTUIN-2"/>
    <property type="match status" value="1"/>
</dbReference>
<dbReference type="GO" id="GO:0005739">
    <property type="term" value="C:mitochondrion"/>
    <property type="evidence" value="ECO:0007669"/>
    <property type="project" value="UniProtKB-SubCell"/>
</dbReference>
<feature type="compositionally biased region" description="Polar residues" evidence="9">
    <location>
        <begin position="480"/>
        <end position="494"/>
    </location>
</feature>
<comment type="subcellular location">
    <subcellularLocation>
        <location evidence="2">Mitochondrion</location>
    </subcellularLocation>
</comment>
<feature type="binding site" evidence="8">
    <location>
        <position position="235"/>
    </location>
    <ligand>
        <name>Zn(2+)</name>
        <dbReference type="ChEBI" id="CHEBI:29105"/>
    </ligand>
</feature>
<dbReference type="PANTHER" id="PTHR11085">
    <property type="entry name" value="NAD-DEPENDENT PROTEIN DEACYLASE SIRTUIN-5, MITOCHONDRIAL-RELATED"/>
    <property type="match status" value="1"/>
</dbReference>
<evidence type="ECO:0000256" key="1">
    <source>
        <dbReference type="ARBA" id="ARBA00001947"/>
    </source>
</evidence>
<name>A0A2N5SEC6_9BASI</name>
<dbReference type="STRING" id="200324.A0A2N5SEC6"/>
<reference evidence="11 12" key="1">
    <citation type="submission" date="2017-11" db="EMBL/GenBank/DDBJ databases">
        <title>De novo assembly and phasing of dikaryotic genomes from two isolates of Puccinia coronata f. sp. avenae, the causal agent of oat crown rust.</title>
        <authorList>
            <person name="Miller M.E."/>
            <person name="Zhang Y."/>
            <person name="Omidvar V."/>
            <person name="Sperschneider J."/>
            <person name="Schwessinger B."/>
            <person name="Raley C."/>
            <person name="Palmer J.M."/>
            <person name="Garnica D."/>
            <person name="Upadhyaya N."/>
            <person name="Rathjen J."/>
            <person name="Taylor J.M."/>
            <person name="Park R.F."/>
            <person name="Dodds P.N."/>
            <person name="Hirsch C.D."/>
            <person name="Kianian S.F."/>
            <person name="Figueroa M."/>
        </authorList>
    </citation>
    <scope>NUCLEOTIDE SEQUENCE [LARGE SCALE GENOMIC DNA]</scope>
    <source>
        <strain evidence="11">12NC29</strain>
    </source>
</reference>
<dbReference type="AlphaFoldDB" id="A0A2N5SEC6"/>
<dbReference type="GO" id="GO:0046872">
    <property type="term" value="F:metal ion binding"/>
    <property type="evidence" value="ECO:0007669"/>
    <property type="project" value="UniProtKB-KW"/>
</dbReference>
<dbReference type="PROSITE" id="PS50305">
    <property type="entry name" value="SIRTUIN"/>
    <property type="match status" value="1"/>
</dbReference>
<evidence type="ECO:0000313" key="12">
    <source>
        <dbReference type="Proteomes" id="UP000235388"/>
    </source>
</evidence>
<feature type="compositionally biased region" description="Basic and acidic residues" evidence="9">
    <location>
        <begin position="400"/>
        <end position="414"/>
    </location>
</feature>
<proteinExistence type="inferred from homology"/>
<dbReference type="GO" id="GO:0070403">
    <property type="term" value="F:NAD+ binding"/>
    <property type="evidence" value="ECO:0007669"/>
    <property type="project" value="InterPro"/>
</dbReference>
<feature type="region of interest" description="Disordered" evidence="9">
    <location>
        <begin position="371"/>
        <end position="494"/>
    </location>
</feature>
<dbReference type="Gene3D" id="3.30.1600.10">
    <property type="entry name" value="SIR2/SIRT2 'Small Domain"/>
    <property type="match status" value="1"/>
</dbReference>
<dbReference type="InterPro" id="IPR026590">
    <property type="entry name" value="Ssirtuin_cat_dom"/>
</dbReference>
<dbReference type="InterPro" id="IPR003000">
    <property type="entry name" value="Sirtuin"/>
</dbReference>
<dbReference type="InterPro" id="IPR026591">
    <property type="entry name" value="Sirtuin_cat_small_dom_sf"/>
</dbReference>
<comment type="cofactor">
    <cofactor evidence="1">
        <name>Zn(2+)</name>
        <dbReference type="ChEBI" id="CHEBI:29105"/>
    </cofactor>
</comment>
<evidence type="ECO:0000256" key="6">
    <source>
        <dbReference type="ARBA" id="ARBA00022833"/>
    </source>
</evidence>
<evidence type="ECO:0000256" key="3">
    <source>
        <dbReference type="ARBA" id="ARBA00006924"/>
    </source>
</evidence>
<feature type="compositionally biased region" description="Basic and acidic residues" evidence="9">
    <location>
        <begin position="459"/>
        <end position="476"/>
    </location>
</feature>
<dbReference type="GO" id="GO:0017136">
    <property type="term" value="F:histone deacetylase activity, NAD-dependent"/>
    <property type="evidence" value="ECO:0007669"/>
    <property type="project" value="TreeGrafter"/>
</dbReference>
<gene>
    <name evidence="11" type="ORF">PCANC_20436</name>
</gene>
<evidence type="ECO:0000256" key="4">
    <source>
        <dbReference type="ARBA" id="ARBA00022679"/>
    </source>
</evidence>
<feature type="active site" description="Proton acceptor" evidence="8">
    <location>
        <position position="198"/>
    </location>
</feature>
<evidence type="ECO:0000256" key="2">
    <source>
        <dbReference type="ARBA" id="ARBA00004173"/>
    </source>
</evidence>
<dbReference type="Gene3D" id="3.40.50.1220">
    <property type="entry name" value="TPP-binding domain"/>
    <property type="match status" value="2"/>
</dbReference>
<feature type="binding site" evidence="8">
    <location>
        <position position="206"/>
    </location>
    <ligand>
        <name>Zn(2+)</name>
        <dbReference type="ChEBI" id="CHEBI:29105"/>
    </ligand>
</feature>
<sequence length="494" mass="53979">MGSTAQSMRRVVFEQLDGERLPDLSDVARLISSGKAENIIIMAGAGISTSAGIPDFRSPDTGIYANVPPFPFAFSNHTPLRPKTLPMFCLIALIPLLDRHPPSQRSMILLGPPPLSSWKNMTCPTLKPSLISTTSKTTPLRFTRSRKNSILNTSDRLKPTSSSNCSKQRRSLKKCFTQNIDTLERLAGVSEHLIVEAHGSFATSRCIECRSKMSGDQFVLQLDQIHPPDPLIVKCPQRSCFGKRTALVKPDIVFFGEQLPAKFFKSLSDFQDADLLIVLGTSLQVHPFASLISTVPIHCPRVLINLEAVGEAGRRSGGAGQGGFDFEGIHRGGKKFTRDVLVLGTTDDRVGQLCDLLGWKDELLALCEPKRQPESHGEGMDSSNHEDIPQVEMSGGNNEAEEKASNQKDDDHSPAARSPLPSVPGRARSSSPQAESKLLDPQPESDDLREQQSSSAVARSRDKDGPRDSSTRKSEENVDQLITTVTHLSLSENL</sequence>
<feature type="binding site" evidence="8">
    <location>
        <position position="209"/>
    </location>
    <ligand>
        <name>Zn(2+)</name>
        <dbReference type="ChEBI" id="CHEBI:29105"/>
    </ligand>
</feature>
<feature type="domain" description="Deacetylase sirtuin-type" evidence="10">
    <location>
        <begin position="17"/>
        <end position="360"/>
    </location>
</feature>
<feature type="compositionally biased region" description="Basic and acidic residues" evidence="9">
    <location>
        <begin position="371"/>
        <end position="388"/>
    </location>
</feature>
<evidence type="ECO:0000313" key="11">
    <source>
        <dbReference type="EMBL" id="PLW11602.1"/>
    </source>
</evidence>
<dbReference type="EMBL" id="PGCJ01001013">
    <property type="protein sequence ID" value="PLW11602.1"/>
    <property type="molecule type" value="Genomic_DNA"/>
</dbReference>
<evidence type="ECO:0000256" key="5">
    <source>
        <dbReference type="ARBA" id="ARBA00022723"/>
    </source>
</evidence>